<name>C9MM33_9BACT</name>
<accession>C9MM33</accession>
<gene>
    <name evidence="3" type="ORF">HMPREF0973_00662</name>
</gene>
<dbReference type="OrthoDB" id="9764953at2"/>
<dbReference type="eggNOG" id="COG4099">
    <property type="taxonomic scope" value="Bacteria"/>
</dbReference>
<dbReference type="Proteomes" id="UP000003327">
    <property type="component" value="Unassembled WGS sequence"/>
</dbReference>
<feature type="signal peptide" evidence="2">
    <location>
        <begin position="1"/>
        <end position="19"/>
    </location>
</feature>
<dbReference type="EC" id="3.1.-.-" evidence="3"/>
<comment type="caution">
    <text evidence="3">The sequence shown here is derived from an EMBL/GenBank/DDBJ whole genome shotgun (WGS) entry which is preliminary data.</text>
</comment>
<organism evidence="3 4">
    <name type="scientific">Prevotella veroralis F0319</name>
    <dbReference type="NCBI Taxonomy" id="649761"/>
    <lineage>
        <taxon>Bacteria</taxon>
        <taxon>Pseudomonadati</taxon>
        <taxon>Bacteroidota</taxon>
        <taxon>Bacteroidia</taxon>
        <taxon>Bacteroidales</taxon>
        <taxon>Prevotellaceae</taxon>
        <taxon>Prevotella</taxon>
    </lineage>
</organism>
<keyword evidence="1 2" id="KW-0732">Signal</keyword>
<dbReference type="GO" id="GO:0016787">
    <property type="term" value="F:hydrolase activity"/>
    <property type="evidence" value="ECO:0007669"/>
    <property type="project" value="UniProtKB-KW"/>
</dbReference>
<evidence type="ECO:0000256" key="2">
    <source>
        <dbReference type="SAM" id="SignalP"/>
    </source>
</evidence>
<proteinExistence type="predicted"/>
<dbReference type="RefSeq" id="WP_004382289.1">
    <property type="nucleotide sequence ID" value="NZ_GG698712.1"/>
</dbReference>
<keyword evidence="4" id="KW-1185">Reference proteome</keyword>
<protein>
    <submittedName>
        <fullName evidence="3">Phospholipase/carboxylesterase</fullName>
        <ecNumber evidence="3">3.1.-.-</ecNumber>
    </submittedName>
</protein>
<dbReference type="PANTHER" id="PTHR43037">
    <property type="entry name" value="UNNAMED PRODUCT-RELATED"/>
    <property type="match status" value="1"/>
</dbReference>
<sequence length="270" mass="30801">MVKYAFSIIMLLFTLNISAQIRPEGQFETKYNAVPDGYNFWIYTPDEYKENKHPLPLIIFLHGASLCGKDLNKVRRYGVLDAIDKGKIIPMFVVAPQNPGGSWSPRKLNNILEWMMSHYSIDASRVYVLGMSLGGYGTMDFVGTYPDKIAAGMALCGGTTLKNMDGLGEVPLWIMHGTADRAISINESKRVVNYLQANHRDQLLRYDWLQGGSHGILARVFYLQKTYDWLITHSLNDKPKTIDKDFDITWDDIKSTYQNLKNLPQMYDND</sequence>
<dbReference type="Gene3D" id="3.40.50.1820">
    <property type="entry name" value="alpha/beta hydrolase"/>
    <property type="match status" value="1"/>
</dbReference>
<evidence type="ECO:0000313" key="3">
    <source>
        <dbReference type="EMBL" id="EEX19717.1"/>
    </source>
</evidence>
<reference evidence="3 4" key="1">
    <citation type="submission" date="2009-09" db="EMBL/GenBank/DDBJ databases">
        <authorList>
            <person name="Weinstock G."/>
            <person name="Sodergren E."/>
            <person name="Clifton S."/>
            <person name="Fulton L."/>
            <person name="Fulton B."/>
            <person name="Courtney L."/>
            <person name="Fronick C."/>
            <person name="Harrison M."/>
            <person name="Strong C."/>
            <person name="Farmer C."/>
            <person name="Delahaunty K."/>
            <person name="Markovic C."/>
            <person name="Hall O."/>
            <person name="Minx P."/>
            <person name="Tomlinson C."/>
            <person name="Mitreva M."/>
            <person name="Nelson J."/>
            <person name="Hou S."/>
            <person name="Wollam A."/>
            <person name="Pepin K.H."/>
            <person name="Johnson M."/>
            <person name="Bhonagiri V."/>
            <person name="Nash W.E."/>
            <person name="Warren W."/>
            <person name="Chinwalla A."/>
            <person name="Mardis E.R."/>
            <person name="Wilson R.K."/>
        </authorList>
    </citation>
    <scope>NUCLEOTIDE SEQUENCE [LARGE SCALE GENOMIC DNA]</scope>
    <source>
        <strain evidence="3 4">F0319</strain>
    </source>
</reference>
<dbReference type="STRING" id="649761.HMPREF0973_00662"/>
<dbReference type="InterPro" id="IPR050955">
    <property type="entry name" value="Plant_Biomass_Hydrol_Est"/>
</dbReference>
<feature type="chain" id="PRO_5002997940" evidence="2">
    <location>
        <begin position="20"/>
        <end position="270"/>
    </location>
</feature>
<dbReference type="AlphaFoldDB" id="C9MM33"/>
<dbReference type="EMBL" id="ACVA01000013">
    <property type="protein sequence ID" value="EEX19717.1"/>
    <property type="molecule type" value="Genomic_DNA"/>
</dbReference>
<evidence type="ECO:0000313" key="4">
    <source>
        <dbReference type="Proteomes" id="UP000003327"/>
    </source>
</evidence>
<evidence type="ECO:0000256" key="1">
    <source>
        <dbReference type="ARBA" id="ARBA00022729"/>
    </source>
</evidence>
<dbReference type="PANTHER" id="PTHR43037:SF1">
    <property type="entry name" value="BLL1128 PROTEIN"/>
    <property type="match status" value="1"/>
</dbReference>
<dbReference type="HOGENOM" id="CLU_064094_2_0_10"/>
<keyword evidence="3" id="KW-0378">Hydrolase</keyword>
<dbReference type="InterPro" id="IPR029058">
    <property type="entry name" value="AB_hydrolase_fold"/>
</dbReference>
<dbReference type="SUPFAM" id="SSF53474">
    <property type="entry name" value="alpha/beta-Hydrolases"/>
    <property type="match status" value="1"/>
</dbReference>